<feature type="domain" description="Retrovirus-related Pol polyprotein from transposon TNT 1-94-like beta-barrel" evidence="1">
    <location>
        <begin position="33"/>
        <end position="112"/>
    </location>
</feature>
<protein>
    <recommendedName>
        <fullName evidence="1">Retrovirus-related Pol polyprotein from transposon TNT 1-94-like beta-barrel domain-containing protein</fullName>
    </recommendedName>
</protein>
<evidence type="ECO:0000313" key="3">
    <source>
        <dbReference type="Proteomes" id="UP000467841"/>
    </source>
</evidence>
<comment type="caution">
    <text evidence="2">The sequence shown here is derived from an EMBL/GenBank/DDBJ whole genome shotgun (WGS) entry which is preliminary data.</text>
</comment>
<evidence type="ECO:0000313" key="2">
    <source>
        <dbReference type="EMBL" id="CAA7013192.1"/>
    </source>
</evidence>
<name>A0A6D2HDC6_9BRAS</name>
<organism evidence="2 3">
    <name type="scientific">Microthlaspi erraticum</name>
    <dbReference type="NCBI Taxonomy" id="1685480"/>
    <lineage>
        <taxon>Eukaryota</taxon>
        <taxon>Viridiplantae</taxon>
        <taxon>Streptophyta</taxon>
        <taxon>Embryophyta</taxon>
        <taxon>Tracheophyta</taxon>
        <taxon>Spermatophyta</taxon>
        <taxon>Magnoliopsida</taxon>
        <taxon>eudicotyledons</taxon>
        <taxon>Gunneridae</taxon>
        <taxon>Pentapetalae</taxon>
        <taxon>rosids</taxon>
        <taxon>malvids</taxon>
        <taxon>Brassicales</taxon>
        <taxon>Brassicaceae</taxon>
        <taxon>Coluteocarpeae</taxon>
        <taxon>Microthlaspi</taxon>
    </lineage>
</organism>
<dbReference type="AlphaFoldDB" id="A0A6D2HDC6"/>
<reference evidence="2" key="1">
    <citation type="submission" date="2020-01" db="EMBL/GenBank/DDBJ databases">
        <authorList>
            <person name="Mishra B."/>
        </authorList>
    </citation>
    <scope>NUCLEOTIDE SEQUENCE [LARGE SCALE GENOMIC DNA]</scope>
</reference>
<evidence type="ECO:0000259" key="1">
    <source>
        <dbReference type="Pfam" id="PF22936"/>
    </source>
</evidence>
<sequence length="154" mass="17162">MVAEIIQNAVSGDLRYEMFAITEGDFTFDEDMWMIYTTTSNHMTPYVKFFTTLDRTHRAPVVLIDGSTIMAEGRGDVRVVTEDGEMTIKDVLYVPEIDRNVLSAGQMGSLGYSLAIGGGKCSIEDDDGNVFGEAMWEERGFSLRYQVIEGNFTA</sequence>
<dbReference type="InterPro" id="IPR054722">
    <property type="entry name" value="PolX-like_BBD"/>
</dbReference>
<gene>
    <name evidence="2" type="ORF">MERR_LOCUS426</name>
</gene>
<keyword evidence="3" id="KW-1185">Reference proteome</keyword>
<dbReference type="OrthoDB" id="1112501at2759"/>
<dbReference type="Proteomes" id="UP000467841">
    <property type="component" value="Unassembled WGS sequence"/>
</dbReference>
<accession>A0A6D2HDC6</accession>
<dbReference type="EMBL" id="CACVBM020000033">
    <property type="protein sequence ID" value="CAA7013192.1"/>
    <property type="molecule type" value="Genomic_DNA"/>
</dbReference>
<proteinExistence type="predicted"/>
<dbReference type="Pfam" id="PF22936">
    <property type="entry name" value="Pol_BBD"/>
    <property type="match status" value="1"/>
</dbReference>